<evidence type="ECO:0000256" key="1">
    <source>
        <dbReference type="SAM" id="SignalP"/>
    </source>
</evidence>
<gene>
    <name evidence="2" type="ORF">TNCV_235221</name>
</gene>
<dbReference type="AlphaFoldDB" id="A0A8X6SJQ3"/>
<organism evidence="2 3">
    <name type="scientific">Trichonephila clavipes</name>
    <name type="common">Golden silk orbweaver</name>
    <name type="synonym">Nephila clavipes</name>
    <dbReference type="NCBI Taxonomy" id="2585209"/>
    <lineage>
        <taxon>Eukaryota</taxon>
        <taxon>Metazoa</taxon>
        <taxon>Ecdysozoa</taxon>
        <taxon>Arthropoda</taxon>
        <taxon>Chelicerata</taxon>
        <taxon>Arachnida</taxon>
        <taxon>Araneae</taxon>
        <taxon>Araneomorphae</taxon>
        <taxon>Entelegynae</taxon>
        <taxon>Araneoidea</taxon>
        <taxon>Nephilidae</taxon>
        <taxon>Trichonephila</taxon>
    </lineage>
</organism>
<sequence length="155" mass="17354">MRLSFTALRCNWKLLLFSSSLRVQFLGGGQRHWGRLAVSCKISGTSRIRFRILVHHSEVHQKGTFHALRHLGIAFSISKYFRNALFSAGGLLGYAPGTVRVIGGRPTFSGKVKPDGYGYELVFSVRALLPQKFSIEEELMHVKQVEVKSPHVGVM</sequence>
<protein>
    <recommendedName>
        <fullName evidence="4">Peptidylprolyl isomerase</fullName>
    </recommendedName>
</protein>
<proteinExistence type="predicted"/>
<evidence type="ECO:0000313" key="3">
    <source>
        <dbReference type="Proteomes" id="UP000887159"/>
    </source>
</evidence>
<reference evidence="2" key="1">
    <citation type="submission" date="2020-08" db="EMBL/GenBank/DDBJ databases">
        <title>Multicomponent nature underlies the extraordinary mechanical properties of spider dragline silk.</title>
        <authorList>
            <person name="Kono N."/>
            <person name="Nakamura H."/>
            <person name="Mori M."/>
            <person name="Yoshida Y."/>
            <person name="Ohtoshi R."/>
            <person name="Malay A.D."/>
            <person name="Moran D.A.P."/>
            <person name="Tomita M."/>
            <person name="Numata K."/>
            <person name="Arakawa K."/>
        </authorList>
    </citation>
    <scope>NUCLEOTIDE SEQUENCE</scope>
</reference>
<name>A0A8X6SJQ3_TRICX</name>
<keyword evidence="1" id="KW-0732">Signal</keyword>
<comment type="caution">
    <text evidence="2">The sequence shown here is derived from an EMBL/GenBank/DDBJ whole genome shotgun (WGS) entry which is preliminary data.</text>
</comment>
<feature type="signal peptide" evidence="1">
    <location>
        <begin position="1"/>
        <end position="22"/>
    </location>
</feature>
<feature type="chain" id="PRO_5036482942" description="Peptidylprolyl isomerase" evidence="1">
    <location>
        <begin position="23"/>
        <end position="155"/>
    </location>
</feature>
<dbReference type="EMBL" id="BMAU01021332">
    <property type="protein sequence ID" value="GFY14972.1"/>
    <property type="molecule type" value="Genomic_DNA"/>
</dbReference>
<evidence type="ECO:0000313" key="2">
    <source>
        <dbReference type="EMBL" id="GFY14972.1"/>
    </source>
</evidence>
<keyword evidence="3" id="KW-1185">Reference proteome</keyword>
<dbReference type="Proteomes" id="UP000887159">
    <property type="component" value="Unassembled WGS sequence"/>
</dbReference>
<accession>A0A8X6SJQ3</accession>
<evidence type="ECO:0008006" key="4">
    <source>
        <dbReference type="Google" id="ProtNLM"/>
    </source>
</evidence>